<evidence type="ECO:0000256" key="6">
    <source>
        <dbReference type="ARBA" id="ARBA00023136"/>
    </source>
</evidence>
<evidence type="ECO:0000259" key="10">
    <source>
        <dbReference type="PROSITE" id="PS50929"/>
    </source>
</evidence>
<keyword evidence="5 8" id="KW-1133">Transmembrane helix</keyword>
<dbReference type="PROSITE" id="PS50929">
    <property type="entry name" value="ABC_TM1F"/>
    <property type="match status" value="1"/>
</dbReference>
<dbReference type="InterPro" id="IPR039421">
    <property type="entry name" value="Type_1_exporter"/>
</dbReference>
<evidence type="ECO:0000256" key="2">
    <source>
        <dbReference type="ARBA" id="ARBA00022692"/>
    </source>
</evidence>
<keyword evidence="4" id="KW-0067">ATP-binding</keyword>
<dbReference type="EMBL" id="JALHLF010000040">
    <property type="protein sequence ID" value="MCJ2183293.1"/>
    <property type="molecule type" value="Genomic_DNA"/>
</dbReference>
<dbReference type="PROSITE" id="PS50893">
    <property type="entry name" value="ABC_TRANSPORTER_2"/>
    <property type="match status" value="1"/>
</dbReference>
<feature type="compositionally biased region" description="Acidic residues" evidence="7">
    <location>
        <begin position="613"/>
        <end position="625"/>
    </location>
</feature>
<sequence length="625" mass="66820">MDRLLHPVARRDAEARVNPFGQVSEDLRAAMAPLGKVLAPILIISSAYNILLLSGSFFMLLTYDDVLPSRSVPSLISLLLLVMLAYAFQAVLDVVRGRIMVHVGSRFLGATSERVLDIVSRFELRRGPMPNGAQIVRDADTVRAFLSSSGPLAILDLPWIVIYLLILSVFHWSLGLLALGGVGVLVTLMIVNNRTTGPLALATMRSGARRINLAESTMRNAETLRALGMEGERRRQWQRAEVEYLDANDRFSYLSSTLTGATKAFRMFLQSATLALGAFLVIEGQATGGIIIASSILSSRALAPVEQVIAQWKNMVACRQALTRMREMMEAIPAEAEPMGLEAPCVSLSVRALAAAPPGSKRVTLGDVHFDLKAGDALAVIGRSGSGKTTLARAVCGVWPALRGAVRLDGATLDQWSSAQRARFMGYVPQKIELFEGSIAQNIARFQAGADRAAVLAAARAADCHDLIVRLEGGYDGAIGPGGGGLSAGQQQRIALARALYGDPFLVVLDEPNSNLDHDGEQALGRAIGHLRKRGGIAIVIAHRPSILAQVSHVLVMNGGKVESFETREDFERRVRTTAQAKMSVSGVAGRNAESRSGEPGASARTSGPGESETADSSETEELGQ</sequence>
<evidence type="ECO:0000256" key="1">
    <source>
        <dbReference type="ARBA" id="ARBA00004651"/>
    </source>
</evidence>
<dbReference type="PROSITE" id="PS00211">
    <property type="entry name" value="ABC_TRANSPORTER_1"/>
    <property type="match status" value="1"/>
</dbReference>
<comment type="caution">
    <text evidence="11">The sequence shown here is derived from an EMBL/GenBank/DDBJ whole genome shotgun (WGS) entry which is preliminary data.</text>
</comment>
<dbReference type="PANTHER" id="PTHR43394:SF1">
    <property type="entry name" value="ATP-BINDING CASSETTE SUB-FAMILY B MEMBER 10, MITOCHONDRIAL"/>
    <property type="match status" value="1"/>
</dbReference>
<feature type="transmembrane region" description="Helical" evidence="8">
    <location>
        <begin position="172"/>
        <end position="191"/>
    </location>
</feature>
<dbReference type="Pfam" id="PF00664">
    <property type="entry name" value="ABC_membrane"/>
    <property type="match status" value="1"/>
</dbReference>
<proteinExistence type="predicted"/>
<organism evidence="11 12">
    <name type="scientific">Novosphingobium organovorum</name>
    <dbReference type="NCBI Taxonomy" id="2930092"/>
    <lineage>
        <taxon>Bacteria</taxon>
        <taxon>Pseudomonadati</taxon>
        <taxon>Pseudomonadota</taxon>
        <taxon>Alphaproteobacteria</taxon>
        <taxon>Sphingomonadales</taxon>
        <taxon>Sphingomonadaceae</taxon>
        <taxon>Novosphingobium</taxon>
    </lineage>
</organism>
<accession>A0ABT0BE93</accession>
<evidence type="ECO:0000256" key="8">
    <source>
        <dbReference type="SAM" id="Phobius"/>
    </source>
</evidence>
<feature type="transmembrane region" description="Helical" evidence="8">
    <location>
        <begin position="75"/>
        <end position="95"/>
    </location>
</feature>
<keyword evidence="12" id="KW-1185">Reference proteome</keyword>
<feature type="transmembrane region" description="Helical" evidence="8">
    <location>
        <begin position="144"/>
        <end position="166"/>
    </location>
</feature>
<dbReference type="Proteomes" id="UP001162881">
    <property type="component" value="Unassembled WGS sequence"/>
</dbReference>
<dbReference type="InterPro" id="IPR003439">
    <property type="entry name" value="ABC_transporter-like_ATP-bd"/>
</dbReference>
<gene>
    <name evidence="11" type="ORF">MTR62_11405</name>
</gene>
<dbReference type="Gene3D" id="3.40.50.300">
    <property type="entry name" value="P-loop containing nucleotide triphosphate hydrolases"/>
    <property type="match status" value="1"/>
</dbReference>
<keyword evidence="6 8" id="KW-0472">Membrane</keyword>
<dbReference type="SUPFAM" id="SSF52540">
    <property type="entry name" value="P-loop containing nucleoside triphosphate hydrolases"/>
    <property type="match status" value="1"/>
</dbReference>
<reference evidence="11" key="1">
    <citation type="submission" date="2022-03" db="EMBL/GenBank/DDBJ databases">
        <title>Identification of a novel bacterium isolated from mangrove sediments.</title>
        <authorList>
            <person name="Pan X."/>
        </authorList>
    </citation>
    <scope>NUCLEOTIDE SEQUENCE</scope>
    <source>
        <strain evidence="11">B1949</strain>
    </source>
</reference>
<feature type="region of interest" description="Disordered" evidence="7">
    <location>
        <begin position="578"/>
        <end position="625"/>
    </location>
</feature>
<feature type="transmembrane region" description="Helical" evidence="8">
    <location>
        <begin position="273"/>
        <end position="297"/>
    </location>
</feature>
<evidence type="ECO:0000256" key="4">
    <source>
        <dbReference type="ARBA" id="ARBA00022840"/>
    </source>
</evidence>
<feature type="domain" description="ABC transporter" evidence="9">
    <location>
        <begin position="348"/>
        <end position="584"/>
    </location>
</feature>
<keyword evidence="3" id="KW-0547">Nucleotide-binding</keyword>
<dbReference type="InterPro" id="IPR003593">
    <property type="entry name" value="AAA+_ATPase"/>
</dbReference>
<feature type="domain" description="ABC transmembrane type-1" evidence="10">
    <location>
        <begin position="41"/>
        <end position="317"/>
    </location>
</feature>
<dbReference type="Pfam" id="PF00005">
    <property type="entry name" value="ABC_tran"/>
    <property type="match status" value="1"/>
</dbReference>
<evidence type="ECO:0000256" key="7">
    <source>
        <dbReference type="SAM" id="MobiDB-lite"/>
    </source>
</evidence>
<dbReference type="InterPro" id="IPR036640">
    <property type="entry name" value="ABC1_TM_sf"/>
</dbReference>
<keyword evidence="2 8" id="KW-0812">Transmembrane</keyword>
<comment type="subcellular location">
    <subcellularLocation>
        <location evidence="1">Cell membrane</location>
        <topology evidence="1">Multi-pass membrane protein</topology>
    </subcellularLocation>
</comment>
<name>A0ABT0BE93_9SPHN</name>
<evidence type="ECO:0000313" key="12">
    <source>
        <dbReference type="Proteomes" id="UP001162881"/>
    </source>
</evidence>
<dbReference type="InterPro" id="IPR017871">
    <property type="entry name" value="ABC_transporter-like_CS"/>
</dbReference>
<dbReference type="InterPro" id="IPR010128">
    <property type="entry name" value="ATPase_T1SS_PrtD-like"/>
</dbReference>
<dbReference type="Gene3D" id="1.20.1560.10">
    <property type="entry name" value="ABC transporter type 1, transmembrane domain"/>
    <property type="match status" value="1"/>
</dbReference>
<dbReference type="InterPro" id="IPR027417">
    <property type="entry name" value="P-loop_NTPase"/>
</dbReference>
<evidence type="ECO:0000259" key="9">
    <source>
        <dbReference type="PROSITE" id="PS50893"/>
    </source>
</evidence>
<evidence type="ECO:0000313" key="11">
    <source>
        <dbReference type="EMBL" id="MCJ2183293.1"/>
    </source>
</evidence>
<dbReference type="NCBIfam" id="TIGR01842">
    <property type="entry name" value="type_I_sec_PrtD"/>
    <property type="match status" value="1"/>
</dbReference>
<feature type="transmembrane region" description="Helical" evidence="8">
    <location>
        <begin position="37"/>
        <end position="63"/>
    </location>
</feature>
<dbReference type="SMART" id="SM00382">
    <property type="entry name" value="AAA"/>
    <property type="match status" value="1"/>
</dbReference>
<dbReference type="InterPro" id="IPR011527">
    <property type="entry name" value="ABC1_TM_dom"/>
</dbReference>
<dbReference type="PANTHER" id="PTHR43394">
    <property type="entry name" value="ATP-DEPENDENT PERMEASE MDL1, MITOCHONDRIAL"/>
    <property type="match status" value="1"/>
</dbReference>
<protein>
    <submittedName>
        <fullName evidence="11">Type I secretion system permease/ATPase</fullName>
    </submittedName>
</protein>
<evidence type="ECO:0000256" key="5">
    <source>
        <dbReference type="ARBA" id="ARBA00022989"/>
    </source>
</evidence>
<evidence type="ECO:0000256" key="3">
    <source>
        <dbReference type="ARBA" id="ARBA00022741"/>
    </source>
</evidence>
<dbReference type="SUPFAM" id="SSF90123">
    <property type="entry name" value="ABC transporter transmembrane region"/>
    <property type="match status" value="1"/>
</dbReference>